<gene>
    <name evidence="1" type="ORF">HA520_08570</name>
</gene>
<dbReference type="RefSeq" id="WP_165892350.1">
    <property type="nucleotide sequence ID" value="NZ_JAAPAP010000005.1"/>
</dbReference>
<name>A0AA44C887_9GAMM</name>
<sequence length="659" mass="72395">MANIAPLPNAAGLGTSNPQRLALDNLIRRELKVGDPNDPMQVAQALLDRYKTDPRAAAIAQEARGLPFLQTTAAQPGLVAVHPSSSAAEWQQALDDIESDLRTLTSDAILKDVSPELQGWAQAIRSAVREGYNAACSALDPRNRDKAFGIRRQLNDYARVARLVGALTAGVTQYYRKLAQSLDEAAAVLLVAMGESLANVGFGGDRYLLQAPYTELQTRRDAVIYALRNLVGATQQAYGPNDWPRGLDAYRALYQQLEAQGQGDLRALLEENELSRTMDELIQRAAHGNTEGLRALGSTALIDLTRVRRFVSVAHQLAKPESPPLAAFLEALMLFAESFDSSGGIRLLRIARPPILLYGLYGMQSLELADERLLLIQKRGVLAGQLDCYTACDCSDDKALCQIVLDKVLYDLDRAIDLYALGNQDLLAPECRASAYSFVIDAALLQCCDFTTTRRDPCNPDLKYGAQDTTCSWKGQIDSQVVLKSIQISLLDIRGLLRPLPGDAMLRYWKTAPDSYDNACSHRQRHQELCIQRAAELSLETLVDTMAPGCIPHAALFDESNGVLQRLMRRALNLSHFNLYLGVTPSLTVNSADRAVANEVGIIDIDAFNRKYKNQEGTTICDLIDRANDCEPVNIKIPPHYESTLNSITHDVDSDGTGR</sequence>
<comment type="caution">
    <text evidence="1">The sequence shown here is derived from an EMBL/GenBank/DDBJ whole genome shotgun (WGS) entry which is preliminary data.</text>
</comment>
<dbReference type="AlphaFoldDB" id="A0AA44C887"/>
<dbReference type="Proteomes" id="UP000736384">
    <property type="component" value="Unassembled WGS sequence"/>
</dbReference>
<proteinExistence type="predicted"/>
<dbReference type="EMBL" id="JAAPAP010000005">
    <property type="protein sequence ID" value="NHN77343.1"/>
    <property type="molecule type" value="Genomic_DNA"/>
</dbReference>
<reference evidence="1" key="1">
    <citation type="submission" date="2020-03" db="EMBL/GenBank/DDBJ databases">
        <title>Genome assembly of Azotobacter chroococcum W5.</title>
        <authorList>
            <person name="Kannepalli A."/>
        </authorList>
    </citation>
    <scope>NUCLEOTIDE SEQUENCE</scope>
    <source>
        <strain evidence="1">W5</strain>
    </source>
</reference>
<evidence type="ECO:0000313" key="2">
    <source>
        <dbReference type="Proteomes" id="UP000736384"/>
    </source>
</evidence>
<evidence type="ECO:0000313" key="1">
    <source>
        <dbReference type="EMBL" id="NHN77343.1"/>
    </source>
</evidence>
<accession>A0AA44C887</accession>
<organism evidence="1 2">
    <name type="scientific">Azotobacter chroococcum</name>
    <dbReference type="NCBI Taxonomy" id="353"/>
    <lineage>
        <taxon>Bacteria</taxon>
        <taxon>Pseudomonadati</taxon>
        <taxon>Pseudomonadota</taxon>
        <taxon>Gammaproteobacteria</taxon>
        <taxon>Pseudomonadales</taxon>
        <taxon>Pseudomonadaceae</taxon>
        <taxon>Azotobacter</taxon>
    </lineage>
</organism>
<protein>
    <submittedName>
        <fullName evidence="1">Uncharacterized protein</fullName>
    </submittedName>
</protein>